<dbReference type="CDD" id="cd12152">
    <property type="entry name" value="F1-ATPase_delta"/>
    <property type="match status" value="1"/>
</dbReference>
<keyword evidence="3" id="KW-0813">Transport</keyword>
<dbReference type="AlphaFoldDB" id="A0A381Q891"/>
<keyword evidence="4" id="KW-0406">Ion transport</keyword>
<dbReference type="InterPro" id="IPR001469">
    <property type="entry name" value="ATP_synth_F1_dsu/esu"/>
</dbReference>
<dbReference type="EMBL" id="UINC01001249">
    <property type="protein sequence ID" value="SUZ75536.1"/>
    <property type="molecule type" value="Genomic_DNA"/>
</dbReference>
<gene>
    <name evidence="9" type="ORF">METZ01_LOCUS28390</name>
</gene>
<evidence type="ECO:0000256" key="1">
    <source>
        <dbReference type="ARBA" id="ARBA00004170"/>
    </source>
</evidence>
<comment type="similarity">
    <text evidence="2">Belongs to the ATPase epsilon chain family.</text>
</comment>
<name>A0A381Q891_9ZZZZ</name>
<proteinExistence type="inferred from homology"/>
<accession>A0A381Q891</accession>
<protein>
    <recommendedName>
        <fullName evidence="8">ATP synthase F1 complex delta/epsilon subunit N-terminal domain-containing protein</fullName>
    </recommendedName>
</protein>
<dbReference type="Pfam" id="PF02823">
    <property type="entry name" value="ATP-synt_DE_N"/>
    <property type="match status" value="1"/>
</dbReference>
<dbReference type="GO" id="GO:0045259">
    <property type="term" value="C:proton-transporting ATP synthase complex"/>
    <property type="evidence" value="ECO:0007669"/>
    <property type="project" value="UniProtKB-KW"/>
</dbReference>
<evidence type="ECO:0000256" key="5">
    <source>
        <dbReference type="ARBA" id="ARBA00023136"/>
    </source>
</evidence>
<evidence type="ECO:0000256" key="4">
    <source>
        <dbReference type="ARBA" id="ARBA00023065"/>
    </source>
</evidence>
<evidence type="ECO:0000256" key="2">
    <source>
        <dbReference type="ARBA" id="ARBA00005712"/>
    </source>
</evidence>
<keyword evidence="7" id="KW-0066">ATP synthesis</keyword>
<reference evidence="9" key="1">
    <citation type="submission" date="2018-05" db="EMBL/GenBank/DDBJ databases">
        <authorList>
            <person name="Lanie J.A."/>
            <person name="Ng W.-L."/>
            <person name="Kazmierczak K.M."/>
            <person name="Andrzejewski T.M."/>
            <person name="Davidsen T.M."/>
            <person name="Wayne K.J."/>
            <person name="Tettelin H."/>
            <person name="Glass J.I."/>
            <person name="Rusch D."/>
            <person name="Podicherti R."/>
            <person name="Tsui H.-C.T."/>
            <person name="Winkler M.E."/>
        </authorList>
    </citation>
    <scope>NUCLEOTIDE SEQUENCE</scope>
</reference>
<evidence type="ECO:0000256" key="3">
    <source>
        <dbReference type="ARBA" id="ARBA00022448"/>
    </source>
</evidence>
<dbReference type="GO" id="GO:0046933">
    <property type="term" value="F:proton-transporting ATP synthase activity, rotational mechanism"/>
    <property type="evidence" value="ECO:0007669"/>
    <property type="project" value="InterPro"/>
</dbReference>
<organism evidence="9">
    <name type="scientific">marine metagenome</name>
    <dbReference type="NCBI Taxonomy" id="408172"/>
    <lineage>
        <taxon>unclassified sequences</taxon>
        <taxon>metagenomes</taxon>
        <taxon>ecological metagenomes</taxon>
    </lineage>
</organism>
<dbReference type="SUPFAM" id="SSF51344">
    <property type="entry name" value="Epsilon subunit of F1F0-ATP synthase N-terminal domain"/>
    <property type="match status" value="1"/>
</dbReference>
<evidence type="ECO:0000259" key="8">
    <source>
        <dbReference type="Pfam" id="PF02823"/>
    </source>
</evidence>
<dbReference type="InterPro" id="IPR020546">
    <property type="entry name" value="ATP_synth_F1_dsu/esu_N"/>
</dbReference>
<comment type="subcellular location">
    <subcellularLocation>
        <location evidence="1">Membrane</location>
        <topology evidence="1">Peripheral membrane protein</topology>
    </subcellularLocation>
</comment>
<dbReference type="InterPro" id="IPR036771">
    <property type="entry name" value="ATPsynth_dsu/esu_N"/>
</dbReference>
<dbReference type="PANTHER" id="PTHR13822">
    <property type="entry name" value="ATP SYNTHASE DELTA/EPSILON CHAIN"/>
    <property type="match status" value="1"/>
</dbReference>
<feature type="domain" description="ATP synthase F1 complex delta/epsilon subunit N-terminal" evidence="8">
    <location>
        <begin position="1"/>
        <end position="76"/>
    </location>
</feature>
<sequence>MQLEILSPEKTLFTGEVDSVIFPGSQGKFQILNNHAPIISSLSQGNIDYKINSKTNQVEIKRGIVEVLKNKISALIEQ</sequence>
<dbReference type="Gene3D" id="2.60.15.10">
    <property type="entry name" value="F0F1 ATP synthase delta/epsilon subunit, N-terminal"/>
    <property type="match status" value="1"/>
</dbReference>
<keyword evidence="6" id="KW-0139">CF(1)</keyword>
<keyword evidence="5" id="KW-0472">Membrane</keyword>
<evidence type="ECO:0000256" key="7">
    <source>
        <dbReference type="ARBA" id="ARBA00023310"/>
    </source>
</evidence>
<evidence type="ECO:0000256" key="6">
    <source>
        <dbReference type="ARBA" id="ARBA00023196"/>
    </source>
</evidence>
<evidence type="ECO:0000313" key="9">
    <source>
        <dbReference type="EMBL" id="SUZ75536.1"/>
    </source>
</evidence>
<dbReference type="PANTHER" id="PTHR13822:SF10">
    <property type="entry name" value="ATP SYNTHASE EPSILON CHAIN, CHLOROPLASTIC"/>
    <property type="match status" value="1"/>
</dbReference>